<reference evidence="1" key="1">
    <citation type="journal article" date="2022" name="Plant J.">
        <title>Strategies of tolerance reflected in two North American maple genomes.</title>
        <authorList>
            <person name="McEvoy S.L."/>
            <person name="Sezen U.U."/>
            <person name="Trouern-Trend A."/>
            <person name="McMahon S.M."/>
            <person name="Schaberg P.G."/>
            <person name="Yang J."/>
            <person name="Wegrzyn J.L."/>
            <person name="Swenson N.G."/>
        </authorList>
    </citation>
    <scope>NUCLEOTIDE SEQUENCE</scope>
    <source>
        <strain evidence="1">NS2018</strain>
    </source>
</reference>
<organism evidence="1 2">
    <name type="scientific">Acer saccharum</name>
    <name type="common">Sugar maple</name>
    <dbReference type="NCBI Taxonomy" id="4024"/>
    <lineage>
        <taxon>Eukaryota</taxon>
        <taxon>Viridiplantae</taxon>
        <taxon>Streptophyta</taxon>
        <taxon>Embryophyta</taxon>
        <taxon>Tracheophyta</taxon>
        <taxon>Spermatophyta</taxon>
        <taxon>Magnoliopsida</taxon>
        <taxon>eudicotyledons</taxon>
        <taxon>Gunneridae</taxon>
        <taxon>Pentapetalae</taxon>
        <taxon>rosids</taxon>
        <taxon>malvids</taxon>
        <taxon>Sapindales</taxon>
        <taxon>Sapindaceae</taxon>
        <taxon>Hippocastanoideae</taxon>
        <taxon>Acereae</taxon>
        <taxon>Acer</taxon>
    </lineage>
</organism>
<keyword evidence="2" id="KW-1185">Reference proteome</keyword>
<gene>
    <name evidence="1" type="ORF">LWI29_016155</name>
</gene>
<dbReference type="AlphaFoldDB" id="A0AA39VXA8"/>
<sequence>MLLPYSNLHFSISLVAVSSRNDTADWQVQVQLVEWQNSFRDNPSCQPRMVSTINSKCCPLKSNELFKNLSGRNSYGFSQCFGSFVLNGTASFMGKCFELGRFDKDHMCLKDLWDSAVHEVLGLEALVGEKFRQEVEIPWSDEVREKFSEFQMQLGIPNNCAVRNSQRKFKIPNGSSKIPTAIGNSKQQLGILNCGWNSQLQLKFPTAVAISERN</sequence>
<accession>A0AA39VXA8</accession>
<protein>
    <submittedName>
        <fullName evidence="1">Uncharacterized protein</fullName>
    </submittedName>
</protein>
<dbReference type="Proteomes" id="UP001168877">
    <property type="component" value="Unassembled WGS sequence"/>
</dbReference>
<comment type="caution">
    <text evidence="1">The sequence shown here is derived from an EMBL/GenBank/DDBJ whole genome shotgun (WGS) entry which is preliminary data.</text>
</comment>
<reference evidence="1" key="2">
    <citation type="submission" date="2023-06" db="EMBL/GenBank/DDBJ databases">
        <authorList>
            <person name="Swenson N.G."/>
            <person name="Wegrzyn J.L."/>
            <person name="Mcevoy S.L."/>
        </authorList>
    </citation>
    <scope>NUCLEOTIDE SEQUENCE</scope>
    <source>
        <strain evidence="1">NS2018</strain>
        <tissue evidence="1">Leaf</tissue>
    </source>
</reference>
<proteinExistence type="predicted"/>
<dbReference type="EMBL" id="JAUESC010000004">
    <property type="protein sequence ID" value="KAK0596487.1"/>
    <property type="molecule type" value="Genomic_DNA"/>
</dbReference>
<name>A0AA39VXA8_ACESA</name>
<evidence type="ECO:0000313" key="1">
    <source>
        <dbReference type="EMBL" id="KAK0596487.1"/>
    </source>
</evidence>
<evidence type="ECO:0000313" key="2">
    <source>
        <dbReference type="Proteomes" id="UP001168877"/>
    </source>
</evidence>